<feature type="region of interest" description="Disordered" evidence="2">
    <location>
        <begin position="1"/>
        <end position="23"/>
    </location>
</feature>
<keyword evidence="1" id="KW-0175">Coiled coil</keyword>
<feature type="coiled-coil region" evidence="1">
    <location>
        <begin position="46"/>
        <end position="92"/>
    </location>
</feature>
<name>A0A7G5CBA2_WOLPI</name>
<evidence type="ECO:0000256" key="3">
    <source>
        <dbReference type="SAM" id="Phobius"/>
    </source>
</evidence>
<feature type="compositionally biased region" description="Polar residues" evidence="2">
    <location>
        <begin position="328"/>
        <end position="339"/>
    </location>
</feature>
<sequence length="390" mass="43724">MTKISASQPKNQESSNQVTNKDEKIFEKEECQAIYRAFLDTLENPENLEKQTKQEIEKKKQKLKEELSDKEKQKLHRDLESLNKQLKRLQNGNEKKIFTFISKNHESIFNNINQEDIKLLSEENFCQFLLSVFEKIRGKNLASEENFKNGKIKAVVDDCVADIRGTEAKDSLIKLIGLPFRIKIDPKNISGSFMSGLKEKILFLGGGKKEEDGPPLSDEEMVTTFLSKSLFPIIALTTVILLGGLSGPVSVLGLFTIPHVLVIVLAVSGLAVTECMAVKGLFSNNKKGTLYDPSSQDNTEKRAKLNEKICDGINKILGTPVEKAKGSEQPTSVSEQISQGKEKSEQQPVPEQISQGNNRGNEKSEQQDRSWAGKENKRREETIEQQPSKT</sequence>
<evidence type="ECO:0000313" key="4">
    <source>
        <dbReference type="EMBL" id="QMV46486.1"/>
    </source>
</evidence>
<proteinExistence type="predicted"/>
<evidence type="ECO:0000256" key="1">
    <source>
        <dbReference type="SAM" id="Coils"/>
    </source>
</evidence>
<feature type="compositionally biased region" description="Polar residues" evidence="2">
    <location>
        <begin position="346"/>
        <end position="359"/>
    </location>
</feature>
<feature type="transmembrane region" description="Helical" evidence="3">
    <location>
        <begin position="261"/>
        <end position="282"/>
    </location>
</feature>
<feature type="transmembrane region" description="Helical" evidence="3">
    <location>
        <begin position="230"/>
        <end position="255"/>
    </location>
</feature>
<dbReference type="AlphaFoldDB" id="A0A7G5CBA2"/>
<keyword evidence="3" id="KW-0812">Transmembrane</keyword>
<keyword evidence="3" id="KW-1133">Transmembrane helix</keyword>
<feature type="compositionally biased region" description="Basic and acidic residues" evidence="2">
    <location>
        <begin position="360"/>
        <end position="382"/>
    </location>
</feature>
<evidence type="ECO:0000256" key="2">
    <source>
        <dbReference type="SAM" id="MobiDB-lite"/>
    </source>
</evidence>
<reference evidence="4" key="1">
    <citation type="journal article" date="2020" name="Mol. Biol. Evol.">
        <title>Life and death of selfish genes: comparative genomics reveals the dynamic evolution of cytoplasmic incompatibility.</title>
        <authorList>
            <person name="Martinez J."/>
            <person name="Klasson L."/>
            <person name="Welch J."/>
            <person name="Jiggins F.M."/>
        </authorList>
    </citation>
    <scope>NUCLEOTIDE SEQUENCE [LARGE SCALE GENOMIC DNA]</scope>
    <source>
        <strain evidence="4">WStv</strain>
    </source>
</reference>
<gene>
    <name evidence="4" type="ORF">HC358_00245</name>
</gene>
<organism evidence="4 5">
    <name type="scientific">Wolbachia pipientis</name>
    <dbReference type="NCBI Taxonomy" id="955"/>
    <lineage>
        <taxon>Bacteria</taxon>
        <taxon>Pseudomonadati</taxon>
        <taxon>Pseudomonadota</taxon>
        <taxon>Alphaproteobacteria</taxon>
        <taxon>Rickettsiales</taxon>
        <taxon>Anaplasmataceae</taxon>
        <taxon>Wolbachieae</taxon>
        <taxon>Wolbachia</taxon>
    </lineage>
</organism>
<evidence type="ECO:0000313" key="5">
    <source>
        <dbReference type="Proteomes" id="UP000515744"/>
    </source>
</evidence>
<accession>A0A7G5CBA2</accession>
<feature type="region of interest" description="Disordered" evidence="2">
    <location>
        <begin position="320"/>
        <end position="390"/>
    </location>
</feature>
<dbReference type="Proteomes" id="UP000515744">
    <property type="component" value="Chromosome"/>
</dbReference>
<keyword evidence="3" id="KW-0472">Membrane</keyword>
<feature type="compositionally biased region" description="Polar residues" evidence="2">
    <location>
        <begin position="1"/>
        <end position="19"/>
    </location>
</feature>
<protein>
    <submittedName>
        <fullName evidence="4">Uncharacterized protein</fullName>
    </submittedName>
</protein>
<dbReference type="EMBL" id="CP050531">
    <property type="protein sequence ID" value="QMV46486.1"/>
    <property type="molecule type" value="Genomic_DNA"/>
</dbReference>